<name>A0A1F6VGM1_9BACT</name>
<keyword evidence="1" id="KW-1133">Transmembrane helix</keyword>
<keyword evidence="1" id="KW-0472">Membrane</keyword>
<accession>A0A1F6VGM1</accession>
<organism evidence="2 3">
    <name type="scientific">Candidatus Nomurabacteria bacterium RIFCSPHIGHO2_01_FULL_42_15</name>
    <dbReference type="NCBI Taxonomy" id="1801742"/>
    <lineage>
        <taxon>Bacteria</taxon>
        <taxon>Candidatus Nomuraibacteriota</taxon>
    </lineage>
</organism>
<keyword evidence="1" id="KW-0812">Transmembrane</keyword>
<feature type="transmembrane region" description="Helical" evidence="1">
    <location>
        <begin position="27"/>
        <end position="45"/>
    </location>
</feature>
<evidence type="ECO:0000313" key="2">
    <source>
        <dbReference type="EMBL" id="OGI68725.1"/>
    </source>
</evidence>
<dbReference type="Proteomes" id="UP000178235">
    <property type="component" value="Unassembled WGS sequence"/>
</dbReference>
<evidence type="ECO:0000313" key="3">
    <source>
        <dbReference type="Proteomes" id="UP000178235"/>
    </source>
</evidence>
<evidence type="ECO:0000256" key="1">
    <source>
        <dbReference type="SAM" id="Phobius"/>
    </source>
</evidence>
<protein>
    <submittedName>
        <fullName evidence="2">Uncharacterized protein</fullName>
    </submittedName>
</protein>
<comment type="caution">
    <text evidence="2">The sequence shown here is derived from an EMBL/GenBank/DDBJ whole genome shotgun (WGS) entry which is preliminary data.</text>
</comment>
<gene>
    <name evidence="2" type="ORF">A2738_00245</name>
</gene>
<proteinExistence type="predicted"/>
<dbReference type="AlphaFoldDB" id="A0A1F6VGM1"/>
<reference evidence="2 3" key="1">
    <citation type="journal article" date="2016" name="Nat. Commun.">
        <title>Thousands of microbial genomes shed light on interconnected biogeochemical processes in an aquifer system.</title>
        <authorList>
            <person name="Anantharaman K."/>
            <person name="Brown C.T."/>
            <person name="Hug L.A."/>
            <person name="Sharon I."/>
            <person name="Castelle C.J."/>
            <person name="Probst A.J."/>
            <person name="Thomas B.C."/>
            <person name="Singh A."/>
            <person name="Wilkins M.J."/>
            <person name="Karaoz U."/>
            <person name="Brodie E.L."/>
            <person name="Williams K.H."/>
            <person name="Hubbard S.S."/>
            <person name="Banfield J.F."/>
        </authorList>
    </citation>
    <scope>NUCLEOTIDE SEQUENCE [LARGE SCALE GENOMIC DNA]</scope>
</reference>
<sequence>MESTQSEHSASEQAIVSQNGSRHLKKISLILIILIILGVTSYAFFAPKSQVTLGEAIVNTLDGVRNSKIKSVEFSSSLNADINLKDFDKKSQINELSGAFPPGLDGMNISMSFDGVFDGTGENGLEAYGKLNLNMKINASSDSPITDMIGKDPLVIELEYYAFPDSIYFKINKVPSVVEGFATIQGIELSGYLNRWFVFNETEISLFKKGFSKGFSDAAKKDNINFEGKNPFSFDLSDESYSKLRLAILKYLDQSGVIVISDRKKETTTDGQKVTALYIKFDKEKYLPALKNFSADLKEIFPELLMNMNLDEMEGYIEESRSPILTASDINMKIFVGADGYFHGEAGSITVPATDDIPGISEDIYISLKNYNKSFKLEKPRDAEAFIEAFMEMQSLEQE</sequence>
<dbReference type="EMBL" id="MFTS01000001">
    <property type="protein sequence ID" value="OGI68725.1"/>
    <property type="molecule type" value="Genomic_DNA"/>
</dbReference>